<feature type="region of interest" description="Disordered" evidence="7">
    <location>
        <begin position="1"/>
        <end position="72"/>
    </location>
</feature>
<evidence type="ECO:0000313" key="10">
    <source>
        <dbReference type="Proteomes" id="UP000053328"/>
    </source>
</evidence>
<dbReference type="GO" id="GO:0000981">
    <property type="term" value="F:DNA-binding transcription factor activity, RNA polymerase II-specific"/>
    <property type="evidence" value="ECO:0007669"/>
    <property type="project" value="InterPro"/>
</dbReference>
<keyword evidence="6" id="KW-0539">Nucleus</keyword>
<evidence type="ECO:0000256" key="7">
    <source>
        <dbReference type="SAM" id="MobiDB-lite"/>
    </source>
</evidence>
<organism evidence="9 10">
    <name type="scientific">Exophiala spinifera</name>
    <dbReference type="NCBI Taxonomy" id="91928"/>
    <lineage>
        <taxon>Eukaryota</taxon>
        <taxon>Fungi</taxon>
        <taxon>Dikarya</taxon>
        <taxon>Ascomycota</taxon>
        <taxon>Pezizomycotina</taxon>
        <taxon>Eurotiomycetes</taxon>
        <taxon>Chaetothyriomycetidae</taxon>
        <taxon>Chaetothyriales</taxon>
        <taxon>Herpotrichiellaceae</taxon>
        <taxon>Exophiala</taxon>
    </lineage>
</organism>
<sequence length="715" mass="80257">MDNPSAVRRPPKRTTEACEPCRRKKSRCPGEKPRCSHCARLGHNCSYSSGSRGRERGSQDSIAAPSRDQEGVRFSQSALFTDNATTARLNALEAGLAQIQNLLRHQSQDQHATHDLSLSESPANGGLSDSIGQSDSVRQERGDRDTPPLPPKPVVEAAVDVYMKFCNFQPLPLFSPQNWRDSFASWDVELLLSIVASALRFKDRWDLGINILDVDKRQYAAAAQKLVMHKVSYGPVDVSTIQCLCILSLNEFHDGYTARAGVFSSLAMELAQSGGLASEHYRSWPEDVYEERRRCFWSLNLLKNLHGNWSGSFSFLTGDYTPKFPKSPDLPIGPTTGSSQVTPDVNVSGTGIISYTVQMSALWSRTARYARRRSQRREIVCWEQNSEFSSITAQLMELDAKCPPEYRYRMARFRDQDPARLQQARHFWSPWLLTKFLYHTILCLLNHPLILSLRLRNFGADGVPEVFLRQTDDLIKNHTAWVVRLIDEVNATSFRLSDPYIAYCVSVVATIFLQQSYAEDAETRSSKQKNFDKCLNFIQNLGAYWPRVSEMASKVEQFANVVATSYHNSSSASIGSGRRVAIDLTHFWAIIESCFISELPTGSDPYFGPSLTLHRPTFNFSEVLDDTLLPTPTDFNASAQTVSGDTPVSLAMANNLVPNIDQASMRLANPVSQQQPQPLMDDCFSVLAHSYFAQGQDFANMDDWWYSTAVLQDPC</sequence>
<dbReference type="STRING" id="91928.A0A0D2B1H3"/>
<dbReference type="GO" id="GO:0003677">
    <property type="term" value="F:DNA binding"/>
    <property type="evidence" value="ECO:0007669"/>
    <property type="project" value="UniProtKB-KW"/>
</dbReference>
<dbReference type="RefSeq" id="XP_016232999.1">
    <property type="nucleotide sequence ID" value="XM_016382296.1"/>
</dbReference>
<feature type="compositionally biased region" description="Basic and acidic residues" evidence="7">
    <location>
        <begin position="137"/>
        <end position="146"/>
    </location>
</feature>
<dbReference type="Pfam" id="PF00172">
    <property type="entry name" value="Zn_clus"/>
    <property type="match status" value="1"/>
</dbReference>
<reference evidence="9 10" key="1">
    <citation type="submission" date="2015-01" db="EMBL/GenBank/DDBJ databases">
        <title>The Genome Sequence of Exophiala spinifera CBS89968.</title>
        <authorList>
            <consortium name="The Broad Institute Genomics Platform"/>
            <person name="Cuomo C."/>
            <person name="de Hoog S."/>
            <person name="Gorbushina A."/>
            <person name="Stielow B."/>
            <person name="Teixiera M."/>
            <person name="Abouelleil A."/>
            <person name="Chapman S.B."/>
            <person name="Priest M."/>
            <person name="Young S.K."/>
            <person name="Wortman J."/>
            <person name="Nusbaum C."/>
            <person name="Birren B."/>
        </authorList>
    </citation>
    <scope>NUCLEOTIDE SEQUENCE [LARGE SCALE GENOMIC DNA]</scope>
    <source>
        <strain evidence="9 10">CBS 89968</strain>
    </source>
</reference>
<dbReference type="HOGENOM" id="CLU_015161_3_0_1"/>
<dbReference type="GO" id="GO:0008270">
    <property type="term" value="F:zinc ion binding"/>
    <property type="evidence" value="ECO:0007669"/>
    <property type="project" value="InterPro"/>
</dbReference>
<dbReference type="EMBL" id="KN847497">
    <property type="protein sequence ID" value="KIW12783.1"/>
    <property type="molecule type" value="Genomic_DNA"/>
</dbReference>
<comment type="subcellular location">
    <subcellularLocation>
        <location evidence="1">Nucleus</location>
    </subcellularLocation>
</comment>
<dbReference type="OrthoDB" id="424974at2759"/>
<dbReference type="Proteomes" id="UP000053328">
    <property type="component" value="Unassembled WGS sequence"/>
</dbReference>
<dbReference type="GeneID" id="27335053"/>
<accession>A0A0D2B1H3</accession>
<dbReference type="Gene3D" id="4.10.240.10">
    <property type="entry name" value="Zn(2)-C6 fungal-type DNA-binding domain"/>
    <property type="match status" value="1"/>
</dbReference>
<keyword evidence="5" id="KW-0804">Transcription</keyword>
<dbReference type="AlphaFoldDB" id="A0A0D2B1H3"/>
<feature type="domain" description="Zn(2)-C6 fungal-type" evidence="8">
    <location>
        <begin position="17"/>
        <end position="47"/>
    </location>
</feature>
<dbReference type="PROSITE" id="PS50048">
    <property type="entry name" value="ZN2_CY6_FUNGAL_2"/>
    <property type="match status" value="1"/>
</dbReference>
<evidence type="ECO:0000256" key="6">
    <source>
        <dbReference type="ARBA" id="ARBA00023242"/>
    </source>
</evidence>
<evidence type="ECO:0000256" key="3">
    <source>
        <dbReference type="ARBA" id="ARBA00023015"/>
    </source>
</evidence>
<evidence type="ECO:0000313" key="9">
    <source>
        <dbReference type="EMBL" id="KIW12783.1"/>
    </source>
</evidence>
<dbReference type="GO" id="GO:0006351">
    <property type="term" value="P:DNA-templated transcription"/>
    <property type="evidence" value="ECO:0007669"/>
    <property type="project" value="InterPro"/>
</dbReference>
<protein>
    <recommendedName>
        <fullName evidence="8">Zn(2)-C6 fungal-type domain-containing protein</fullName>
    </recommendedName>
</protein>
<dbReference type="GO" id="GO:0005634">
    <property type="term" value="C:nucleus"/>
    <property type="evidence" value="ECO:0007669"/>
    <property type="project" value="UniProtKB-SubCell"/>
</dbReference>
<dbReference type="PROSITE" id="PS00463">
    <property type="entry name" value="ZN2_CY6_FUNGAL_1"/>
    <property type="match status" value="1"/>
</dbReference>
<keyword evidence="4" id="KW-0238">DNA-binding</keyword>
<proteinExistence type="predicted"/>
<dbReference type="CDD" id="cd00067">
    <property type="entry name" value="GAL4"/>
    <property type="match status" value="1"/>
</dbReference>
<evidence type="ECO:0000256" key="1">
    <source>
        <dbReference type="ARBA" id="ARBA00004123"/>
    </source>
</evidence>
<dbReference type="SMART" id="SM00066">
    <property type="entry name" value="GAL4"/>
    <property type="match status" value="1"/>
</dbReference>
<dbReference type="InterPro" id="IPR007219">
    <property type="entry name" value="XnlR_reg_dom"/>
</dbReference>
<dbReference type="CDD" id="cd12148">
    <property type="entry name" value="fungal_TF_MHR"/>
    <property type="match status" value="1"/>
</dbReference>
<dbReference type="InterPro" id="IPR036864">
    <property type="entry name" value="Zn2-C6_fun-type_DNA-bd_sf"/>
</dbReference>
<evidence type="ECO:0000256" key="4">
    <source>
        <dbReference type="ARBA" id="ARBA00023125"/>
    </source>
</evidence>
<dbReference type="SUPFAM" id="SSF57701">
    <property type="entry name" value="Zn2/Cys6 DNA-binding domain"/>
    <property type="match status" value="1"/>
</dbReference>
<evidence type="ECO:0000256" key="5">
    <source>
        <dbReference type="ARBA" id="ARBA00023163"/>
    </source>
</evidence>
<dbReference type="PANTHER" id="PTHR47338">
    <property type="entry name" value="ZN(II)2CYS6 TRANSCRIPTION FACTOR (EUROFUNG)-RELATED"/>
    <property type="match status" value="1"/>
</dbReference>
<dbReference type="Pfam" id="PF04082">
    <property type="entry name" value="Fungal_trans"/>
    <property type="match status" value="1"/>
</dbReference>
<dbReference type="PANTHER" id="PTHR47338:SF9">
    <property type="entry name" value="ZN(II)2CYS6 TRANSCRIPTION FACTOR (EUROFUNG)"/>
    <property type="match status" value="1"/>
</dbReference>
<dbReference type="InterPro" id="IPR001138">
    <property type="entry name" value="Zn2Cys6_DnaBD"/>
</dbReference>
<keyword evidence="2" id="KW-0479">Metal-binding</keyword>
<feature type="region of interest" description="Disordered" evidence="7">
    <location>
        <begin position="107"/>
        <end position="152"/>
    </location>
</feature>
<keyword evidence="10" id="KW-1185">Reference proteome</keyword>
<evidence type="ECO:0000256" key="2">
    <source>
        <dbReference type="ARBA" id="ARBA00022723"/>
    </source>
</evidence>
<keyword evidence="3" id="KW-0805">Transcription regulation</keyword>
<dbReference type="VEuPathDB" id="FungiDB:PV08_07970"/>
<evidence type="ECO:0000259" key="8">
    <source>
        <dbReference type="PROSITE" id="PS50048"/>
    </source>
</evidence>
<gene>
    <name evidence="9" type="ORF">PV08_07970</name>
</gene>
<name>A0A0D2B1H3_9EURO</name>
<dbReference type="InterPro" id="IPR050815">
    <property type="entry name" value="TF_fung"/>
</dbReference>